<name>A0ABY7QDY8_9ACTN</name>
<dbReference type="Proteomes" id="UP001212821">
    <property type="component" value="Chromosome"/>
</dbReference>
<dbReference type="Pfam" id="PF13556">
    <property type="entry name" value="HTH_30"/>
    <property type="match status" value="1"/>
</dbReference>
<evidence type="ECO:0000259" key="3">
    <source>
        <dbReference type="Pfam" id="PF14361"/>
    </source>
</evidence>
<dbReference type="InterPro" id="IPR042070">
    <property type="entry name" value="PucR_C-HTH_sf"/>
</dbReference>
<feature type="domain" description="RsbT co-antagonist protein RsbRD N-terminal" evidence="3">
    <location>
        <begin position="38"/>
        <end position="173"/>
    </location>
</feature>
<dbReference type="PANTHER" id="PTHR33744">
    <property type="entry name" value="CARBOHYDRATE DIACID REGULATOR"/>
    <property type="match status" value="1"/>
</dbReference>
<dbReference type="RefSeq" id="WP_270149755.1">
    <property type="nucleotide sequence ID" value="NZ_CP115450.1"/>
</dbReference>
<dbReference type="EMBL" id="CP115450">
    <property type="protein sequence ID" value="WBP90761.1"/>
    <property type="molecule type" value="Genomic_DNA"/>
</dbReference>
<protein>
    <submittedName>
        <fullName evidence="4">Helix-turn-helix domain-containing protein</fullName>
    </submittedName>
</protein>
<dbReference type="Gene3D" id="1.10.10.2840">
    <property type="entry name" value="PucR C-terminal helix-turn-helix domain"/>
    <property type="match status" value="1"/>
</dbReference>
<evidence type="ECO:0000256" key="1">
    <source>
        <dbReference type="SAM" id="MobiDB-lite"/>
    </source>
</evidence>
<sequence>MVTKKTVPPVQSEPAQSEPAQADRHAAVARILADETGMVDAFMAAIAREIPAYANLDAGQLEEVRSIIVWTLRRVLELWAVDGALGAEDIRMFRGVGAARARDARPLAAVLRAYRVAALAFFDRIGERFADVVSVRDLSALARVWLTVLDQSSEAIFDGYESTGRILGEDRERSLRGLLTDLLLGRQSHAGTLRARLRELDAELPSSFDLMVVSPAAGAAEAAERAAALVTAALDARAAGEAAELELTSLHTTLDGVGVALVKAVDVPLLDRLAAGHDLTGALLTGVTAATAPRAHRLAVHGLRHASPLVWTERRVLDCGDLEVVALVTGHPDADPVLVAEAVLGHLAQDDETRRTLDAVIYSDGAPAAAARLHVHPQTVRYRMRRLAAATGRDPRTPWNRFVLQTALLAGASR</sequence>
<evidence type="ECO:0000313" key="5">
    <source>
        <dbReference type="Proteomes" id="UP001212821"/>
    </source>
</evidence>
<gene>
    <name evidence="4" type="ORF">O1G21_36120</name>
</gene>
<reference evidence="5" key="1">
    <citation type="submission" date="2022-12" db="EMBL/GenBank/DDBJ databases">
        <authorList>
            <person name="Mo P."/>
        </authorList>
    </citation>
    <scope>NUCLEOTIDE SEQUENCE [LARGE SCALE GENOMIC DNA]</scope>
    <source>
        <strain evidence="5">HUAS 3-15</strain>
    </source>
</reference>
<feature type="region of interest" description="Disordered" evidence="1">
    <location>
        <begin position="1"/>
        <end position="23"/>
    </location>
</feature>
<proteinExistence type="predicted"/>
<dbReference type="PANTHER" id="PTHR33744:SF7">
    <property type="entry name" value="PUCR FAMILY TRANSCRIPTIONAL REGULATOR"/>
    <property type="match status" value="1"/>
</dbReference>
<dbReference type="InterPro" id="IPR025751">
    <property type="entry name" value="RsbRD_N_dom"/>
</dbReference>
<evidence type="ECO:0000313" key="4">
    <source>
        <dbReference type="EMBL" id="WBP90761.1"/>
    </source>
</evidence>
<evidence type="ECO:0000259" key="2">
    <source>
        <dbReference type="Pfam" id="PF13556"/>
    </source>
</evidence>
<accession>A0ABY7QDY8</accession>
<dbReference type="InterPro" id="IPR025736">
    <property type="entry name" value="PucR_C-HTH_dom"/>
</dbReference>
<dbReference type="Pfam" id="PF14361">
    <property type="entry name" value="RsbRD_N"/>
    <property type="match status" value="1"/>
</dbReference>
<dbReference type="InterPro" id="IPR051448">
    <property type="entry name" value="CdaR-like_regulators"/>
</dbReference>
<feature type="domain" description="PucR C-terminal helix-turn-helix" evidence="2">
    <location>
        <begin position="355"/>
        <end position="410"/>
    </location>
</feature>
<organism evidence="4 5">
    <name type="scientific">Kitasatospora cathayae</name>
    <dbReference type="NCBI Taxonomy" id="3004092"/>
    <lineage>
        <taxon>Bacteria</taxon>
        <taxon>Bacillati</taxon>
        <taxon>Actinomycetota</taxon>
        <taxon>Actinomycetes</taxon>
        <taxon>Kitasatosporales</taxon>
        <taxon>Streptomycetaceae</taxon>
        <taxon>Kitasatospora</taxon>
    </lineage>
</organism>
<keyword evidence="5" id="KW-1185">Reference proteome</keyword>